<proteinExistence type="predicted"/>
<name>A0A9W5WVH4_BABOV</name>
<accession>A0A9W5WVH4</accession>
<sequence length="545" mass="61345">MGVSQEPKLGHFAGAYRKYLDAIGGPDEHVLKKDLKRSAKELVPYLEHCDRRTVTEVLLALEKISRRCKCLELNTAVIHKVLEILSTGSRGMESGSSNGVIESGSINNVMDSGNSNSVMDVAITNMLAPSDVDKYGTDETLAYLLLHSVRAFEFKNADRSLVDALVNIVSTNLYRWDVMQLVQVCRELAWVCRFHHHEGCGTLLRKALVLVCDKAIKSGVQLDNRQIITLMKAVSVTTEPDTLCQKINHLVASLITREETITTKNDIDGYINKSYKRAKGNVHLLYAALVTKVTLKPNVVDAMLGSVASFCHEYFEATCRYWKLDTDPVSYTDYNKIDPRVVNILYAKCTNKILRLPGSLDPTNNPEPRAPKLEERYQAVVAALSRLYQNGKYAFCRGLKLCEARLRVMDPGLYRSLGDGSHAFLRAVSCFKPGDPQSIMDDSLYKALRRLGYRAVPIVVDGLFEVNCIDHKRKLYCNLCNQKEVYLTSDNKPIRYNAYTQLKLRYLEACGWHGVLLSQPEWERLTPEGRIALLREKLSVLETGV</sequence>
<evidence type="ECO:0000313" key="1">
    <source>
        <dbReference type="EMBL" id="GFE54312.1"/>
    </source>
</evidence>
<keyword evidence="1" id="KW-0378">Hydrolase</keyword>
<dbReference type="OrthoDB" id="364543at2759"/>
<comment type="caution">
    <text evidence="1">The sequence shown here is derived from an EMBL/GenBank/DDBJ whole genome shotgun (WGS) entry which is preliminary data.</text>
</comment>
<dbReference type="GO" id="GO:0016787">
    <property type="term" value="F:hydrolase activity"/>
    <property type="evidence" value="ECO:0007669"/>
    <property type="project" value="UniProtKB-KW"/>
</dbReference>
<gene>
    <name evidence="1" type="ORF">BaOVIS_017160</name>
</gene>
<dbReference type="EMBL" id="BLIY01000014">
    <property type="protein sequence ID" value="GFE54312.1"/>
    <property type="molecule type" value="Genomic_DNA"/>
</dbReference>
<dbReference type="AlphaFoldDB" id="A0A9W5WVH4"/>
<evidence type="ECO:0000313" key="2">
    <source>
        <dbReference type="Proteomes" id="UP001057455"/>
    </source>
</evidence>
<dbReference type="Proteomes" id="UP001057455">
    <property type="component" value="Unassembled WGS sequence"/>
</dbReference>
<keyword evidence="2" id="KW-1185">Reference proteome</keyword>
<reference evidence="1" key="1">
    <citation type="submission" date="2019-12" db="EMBL/GenBank/DDBJ databases">
        <title>Genome sequence of Babesia ovis.</title>
        <authorList>
            <person name="Yamagishi J."/>
            <person name="Sevinc F."/>
            <person name="Xuan X."/>
        </authorList>
    </citation>
    <scope>NUCLEOTIDE SEQUENCE</scope>
    <source>
        <strain evidence="1">Selcuk</strain>
    </source>
</reference>
<organism evidence="1 2">
    <name type="scientific">Babesia ovis</name>
    <dbReference type="NCBI Taxonomy" id="5869"/>
    <lineage>
        <taxon>Eukaryota</taxon>
        <taxon>Sar</taxon>
        <taxon>Alveolata</taxon>
        <taxon>Apicomplexa</taxon>
        <taxon>Aconoidasida</taxon>
        <taxon>Piroplasmida</taxon>
        <taxon>Babesiidae</taxon>
        <taxon>Babesia</taxon>
    </lineage>
</organism>
<protein>
    <submittedName>
        <fullName evidence="1">Inosine-uridine preferring nucleoside hydrolase, putative</fullName>
    </submittedName>
</protein>